<evidence type="ECO:0000256" key="1">
    <source>
        <dbReference type="ARBA" id="ARBA00004141"/>
    </source>
</evidence>
<feature type="transmembrane region" description="Helical" evidence="6">
    <location>
        <begin position="203"/>
        <end position="219"/>
    </location>
</feature>
<dbReference type="InterPro" id="IPR011701">
    <property type="entry name" value="MFS"/>
</dbReference>
<keyword evidence="5 6" id="KW-0472">Membrane</keyword>
<dbReference type="AlphaFoldDB" id="A0A0X3BIH4"/>
<dbReference type="CDD" id="cd17321">
    <property type="entry name" value="MFS_MMR_MDR_like"/>
    <property type="match status" value="1"/>
</dbReference>
<feature type="transmembrane region" description="Helical" evidence="6">
    <location>
        <begin position="297"/>
        <end position="317"/>
    </location>
</feature>
<dbReference type="KEGG" id="mema:MMAB1_0177"/>
<dbReference type="PANTHER" id="PTHR42718:SF9">
    <property type="entry name" value="MAJOR FACILITATOR SUPERFAMILY MULTIDRUG TRANSPORTER MFSC"/>
    <property type="match status" value="1"/>
</dbReference>
<feature type="transmembrane region" description="Helical" evidence="6">
    <location>
        <begin position="78"/>
        <end position="97"/>
    </location>
</feature>
<dbReference type="InterPro" id="IPR036259">
    <property type="entry name" value="MFS_trans_sf"/>
</dbReference>
<feature type="transmembrane region" description="Helical" evidence="6">
    <location>
        <begin position="137"/>
        <end position="157"/>
    </location>
</feature>
<evidence type="ECO:0000313" key="9">
    <source>
        <dbReference type="Proteomes" id="UP000069850"/>
    </source>
</evidence>
<feature type="transmembrane region" description="Helical" evidence="6">
    <location>
        <begin position="271"/>
        <end position="291"/>
    </location>
</feature>
<organism evidence="8 9">
    <name type="scientific">Methanoculleus bourgensis</name>
    <dbReference type="NCBI Taxonomy" id="83986"/>
    <lineage>
        <taxon>Archaea</taxon>
        <taxon>Methanobacteriati</taxon>
        <taxon>Methanobacteriota</taxon>
        <taxon>Stenosarchaea group</taxon>
        <taxon>Methanomicrobia</taxon>
        <taxon>Methanomicrobiales</taxon>
        <taxon>Methanomicrobiaceae</taxon>
        <taxon>Methanoculleus</taxon>
    </lineage>
</organism>
<keyword evidence="3 6" id="KW-0812">Transmembrane</keyword>
<evidence type="ECO:0000256" key="5">
    <source>
        <dbReference type="ARBA" id="ARBA00023136"/>
    </source>
</evidence>
<proteinExistence type="predicted"/>
<evidence type="ECO:0000256" key="2">
    <source>
        <dbReference type="ARBA" id="ARBA00022448"/>
    </source>
</evidence>
<dbReference type="Pfam" id="PF07690">
    <property type="entry name" value="MFS_1"/>
    <property type="match status" value="1"/>
</dbReference>
<dbReference type="PROSITE" id="PS50850">
    <property type="entry name" value="MFS"/>
    <property type="match status" value="1"/>
</dbReference>
<feature type="transmembrane region" description="Helical" evidence="6">
    <location>
        <begin position="47"/>
        <end position="66"/>
    </location>
</feature>
<keyword evidence="2" id="KW-0813">Transport</keyword>
<dbReference type="PRINTS" id="PR01036">
    <property type="entry name" value="TCRTETB"/>
</dbReference>
<feature type="domain" description="Major facilitator superfamily (MFS) profile" evidence="7">
    <location>
        <begin position="14"/>
        <end position="463"/>
    </location>
</feature>
<dbReference type="Gene3D" id="1.20.1250.20">
    <property type="entry name" value="MFS general substrate transporter like domains"/>
    <property type="match status" value="1"/>
</dbReference>
<feature type="transmembrane region" description="Helical" evidence="6">
    <location>
        <begin position="225"/>
        <end position="243"/>
    </location>
</feature>
<comment type="subcellular location">
    <subcellularLocation>
        <location evidence="1">Membrane</location>
        <topology evidence="1">Multi-pass membrane protein</topology>
    </subcellularLocation>
</comment>
<keyword evidence="4 6" id="KW-1133">Transmembrane helix</keyword>
<gene>
    <name evidence="8" type="ORF">MMAB1_0177</name>
</gene>
<dbReference type="SUPFAM" id="SSF103473">
    <property type="entry name" value="MFS general substrate transporter"/>
    <property type="match status" value="1"/>
</dbReference>
<dbReference type="EMBL" id="LT158599">
    <property type="protein sequence ID" value="CVK31394.1"/>
    <property type="molecule type" value="Genomic_DNA"/>
</dbReference>
<dbReference type="GO" id="GO:0022857">
    <property type="term" value="F:transmembrane transporter activity"/>
    <property type="evidence" value="ECO:0007669"/>
    <property type="project" value="InterPro"/>
</dbReference>
<feature type="transmembrane region" description="Helical" evidence="6">
    <location>
        <begin position="163"/>
        <end position="182"/>
    </location>
</feature>
<evidence type="ECO:0000313" key="8">
    <source>
        <dbReference type="EMBL" id="CVK31394.1"/>
    </source>
</evidence>
<dbReference type="InterPro" id="IPR020846">
    <property type="entry name" value="MFS_dom"/>
</dbReference>
<name>A0A0X3BIH4_9EURY</name>
<evidence type="ECO:0000256" key="6">
    <source>
        <dbReference type="SAM" id="Phobius"/>
    </source>
</evidence>
<evidence type="ECO:0000256" key="3">
    <source>
        <dbReference type="ARBA" id="ARBA00022692"/>
    </source>
</evidence>
<evidence type="ECO:0000256" key="4">
    <source>
        <dbReference type="ARBA" id="ARBA00022989"/>
    </source>
</evidence>
<sequence>MEQGDGQSYSRKFILILITIATFLNPFTGTAINLALPVIGTEFSADATTLAWVSSAYLLSSVIFLLPAGKLGDSRGKVTVFMAGIVVYTAGTILTIFTPTIGTLLAFRFLQGIGGAMIYANSVALITHLYPAGERGYAIGLNITAVYAALSLGPFLGGILTQFFGWRSIFVVTALIAAPVLFSADKFPAFLNDRHREDFDIPGLVLSSALILCLFLGLAKATTPTGLALLAAALLLGVAFYRVERRHPSPLLPVSLLASNRVFASSNLAALINYSATYAVGFLLSLYLQYVRGYEPAAAGTLLLVQPVIQIFVAPVAGRLADRIRPGLIAAGGLALSAGRTRALGRLSLRPCRALGDDAGCGDHRDPGCPGRRGRALLVPEHHRRHGERGEALLRERIRDGCDDAVAWDDDEHGAGPRGLCGHHGVDRRHTGDIPGVPCEHEPDIPGICGSFGIRHLLIPQKE</sequence>
<dbReference type="Gene3D" id="1.20.1720.10">
    <property type="entry name" value="Multidrug resistance protein D"/>
    <property type="match status" value="1"/>
</dbReference>
<dbReference type="Proteomes" id="UP000069850">
    <property type="component" value="Chromosome 1"/>
</dbReference>
<dbReference type="GO" id="GO:0016020">
    <property type="term" value="C:membrane"/>
    <property type="evidence" value="ECO:0007669"/>
    <property type="project" value="UniProtKB-SubCell"/>
</dbReference>
<protein>
    <recommendedName>
        <fullName evidence="7">Major facilitator superfamily (MFS) profile domain-containing protein</fullName>
    </recommendedName>
</protein>
<feature type="transmembrane region" description="Helical" evidence="6">
    <location>
        <begin position="12"/>
        <end position="35"/>
    </location>
</feature>
<dbReference type="RefSeq" id="WP_238320425.1">
    <property type="nucleotide sequence ID" value="NZ_LT158599.1"/>
</dbReference>
<reference evidence="8 9" key="1">
    <citation type="submission" date="2016-01" db="EMBL/GenBank/DDBJ databases">
        <authorList>
            <person name="Manzoor S."/>
        </authorList>
    </citation>
    <scope>NUCLEOTIDE SEQUENCE [LARGE SCALE GENOMIC DNA]</scope>
    <source>
        <strain evidence="8">Methanoculleus sp MAB1</strain>
    </source>
</reference>
<dbReference type="GeneID" id="27136298"/>
<dbReference type="PANTHER" id="PTHR42718">
    <property type="entry name" value="MAJOR FACILITATOR SUPERFAMILY MULTIDRUG TRANSPORTER MFSC"/>
    <property type="match status" value="1"/>
</dbReference>
<accession>A0A0X3BIH4</accession>
<evidence type="ECO:0000259" key="7">
    <source>
        <dbReference type="PROSITE" id="PS50850"/>
    </source>
</evidence>